<dbReference type="EMBL" id="JBHTJZ010000067">
    <property type="protein sequence ID" value="MFD0961818.1"/>
    <property type="molecule type" value="Genomic_DNA"/>
</dbReference>
<evidence type="ECO:0000259" key="2">
    <source>
        <dbReference type="Pfam" id="PF01551"/>
    </source>
</evidence>
<evidence type="ECO:0000313" key="3">
    <source>
        <dbReference type="EMBL" id="MFD0961818.1"/>
    </source>
</evidence>
<organism evidence="3 4">
    <name type="scientific">Paenibacillus chungangensis</name>
    <dbReference type="NCBI Taxonomy" id="696535"/>
    <lineage>
        <taxon>Bacteria</taxon>
        <taxon>Bacillati</taxon>
        <taxon>Bacillota</taxon>
        <taxon>Bacilli</taxon>
        <taxon>Bacillales</taxon>
        <taxon>Paenibacillaceae</taxon>
        <taxon>Paenibacillus</taxon>
    </lineage>
</organism>
<dbReference type="SUPFAM" id="SSF51261">
    <property type="entry name" value="Duplicated hybrid motif"/>
    <property type="match status" value="1"/>
</dbReference>
<feature type="coiled-coil region" evidence="1">
    <location>
        <begin position="57"/>
        <end position="126"/>
    </location>
</feature>
<gene>
    <name evidence="3" type="ORF">ACFQ2I_20965</name>
</gene>
<protein>
    <submittedName>
        <fullName evidence="3">Peptidoglycan DD-metalloendopeptidase family protein</fullName>
    </submittedName>
</protein>
<proteinExistence type="predicted"/>
<keyword evidence="1" id="KW-0175">Coiled coil</keyword>
<reference evidence="4" key="1">
    <citation type="journal article" date="2019" name="Int. J. Syst. Evol. Microbiol.">
        <title>The Global Catalogue of Microorganisms (GCM) 10K type strain sequencing project: providing services to taxonomists for standard genome sequencing and annotation.</title>
        <authorList>
            <consortium name="The Broad Institute Genomics Platform"/>
            <consortium name="The Broad Institute Genome Sequencing Center for Infectious Disease"/>
            <person name="Wu L."/>
            <person name="Ma J."/>
        </authorList>
    </citation>
    <scope>NUCLEOTIDE SEQUENCE [LARGE SCALE GENOMIC DNA]</scope>
    <source>
        <strain evidence="4">CCUG 59129</strain>
    </source>
</reference>
<sequence length="349" mass="38685">MRRARNSTWSFVVMRGADKAVKQFAVSRRSVIAVPVAAVLAVSGCVISLQMKAAYELRSLETRLEAQSAQYAKAMEGRDSTIKEKDHAIAALQQELEELMRQAQTLKKKMDELTELELKLKTFIEKYGSSVNIQQGYSIAEPEVRLQTTAAPRVQTLSATRSDGAAALPYTRDAVQMASYAQDTSLDLVELSRMVDAMEQSMVQTLRQAQHKRETVDAIPSKWPTASKQLTSGFGYRKDPITGSIKFHAGIDIQGKSGDTVFSAADGVVSDTGYDRWLGYYIIIDHLNELQSAYMHLKQIDARVGEEVVKGERIGLLGSSGRSTGPHLHFQIMQTNEPVNPLKYTAHRS</sequence>
<dbReference type="Proteomes" id="UP001596989">
    <property type="component" value="Unassembled WGS sequence"/>
</dbReference>
<keyword evidence="4" id="KW-1185">Reference proteome</keyword>
<dbReference type="InterPro" id="IPR011055">
    <property type="entry name" value="Dup_hybrid_motif"/>
</dbReference>
<evidence type="ECO:0000256" key="1">
    <source>
        <dbReference type="SAM" id="Coils"/>
    </source>
</evidence>
<dbReference type="PANTHER" id="PTHR21666">
    <property type="entry name" value="PEPTIDASE-RELATED"/>
    <property type="match status" value="1"/>
</dbReference>
<dbReference type="RefSeq" id="WP_377567755.1">
    <property type="nucleotide sequence ID" value="NZ_JBHTJZ010000067.1"/>
</dbReference>
<dbReference type="InterPro" id="IPR016047">
    <property type="entry name" value="M23ase_b-sheet_dom"/>
</dbReference>
<dbReference type="InterPro" id="IPR050570">
    <property type="entry name" value="Cell_wall_metabolism_enzyme"/>
</dbReference>
<comment type="caution">
    <text evidence="3">The sequence shown here is derived from an EMBL/GenBank/DDBJ whole genome shotgun (WGS) entry which is preliminary data.</text>
</comment>
<dbReference type="Pfam" id="PF01551">
    <property type="entry name" value="Peptidase_M23"/>
    <property type="match status" value="1"/>
</dbReference>
<dbReference type="Gene3D" id="2.70.70.10">
    <property type="entry name" value="Glucose Permease (Domain IIA)"/>
    <property type="match status" value="1"/>
</dbReference>
<accession>A0ABW3HWA1</accession>
<evidence type="ECO:0000313" key="4">
    <source>
        <dbReference type="Proteomes" id="UP001596989"/>
    </source>
</evidence>
<dbReference type="PANTHER" id="PTHR21666:SF270">
    <property type="entry name" value="MUREIN HYDROLASE ACTIVATOR ENVC"/>
    <property type="match status" value="1"/>
</dbReference>
<feature type="domain" description="M23ase beta-sheet core" evidence="2">
    <location>
        <begin position="246"/>
        <end position="341"/>
    </location>
</feature>
<dbReference type="CDD" id="cd12797">
    <property type="entry name" value="M23_peptidase"/>
    <property type="match status" value="1"/>
</dbReference>
<name>A0ABW3HWA1_9BACL</name>